<proteinExistence type="predicted"/>
<sequence>MPPPASPGYQSAPYTHAAQGPHVNPYGQAPAPSPTVVSAQTPTDPLEQRVLDLLYPYRDECFKEDDGMTVARERAALILCENIAFLIRHNQSSYGKRIDTNDVSIISRNWQGMKQFGGSAGLGVFVNGNGFTHTVLRITVSSGENAIDRFMIQVDSVLQTFFPEV</sequence>
<evidence type="ECO:0000313" key="2">
    <source>
        <dbReference type="EMBL" id="KAF1921554.1"/>
    </source>
</evidence>
<dbReference type="EMBL" id="ML979132">
    <property type="protein sequence ID" value="KAF1921554.1"/>
    <property type="molecule type" value="Genomic_DNA"/>
</dbReference>
<organism evidence="2 3">
    <name type="scientific">Ampelomyces quisqualis</name>
    <name type="common">Powdery mildew agent</name>
    <dbReference type="NCBI Taxonomy" id="50730"/>
    <lineage>
        <taxon>Eukaryota</taxon>
        <taxon>Fungi</taxon>
        <taxon>Dikarya</taxon>
        <taxon>Ascomycota</taxon>
        <taxon>Pezizomycotina</taxon>
        <taxon>Dothideomycetes</taxon>
        <taxon>Pleosporomycetidae</taxon>
        <taxon>Pleosporales</taxon>
        <taxon>Pleosporineae</taxon>
        <taxon>Phaeosphaeriaceae</taxon>
        <taxon>Ampelomyces</taxon>
    </lineage>
</organism>
<dbReference type="AlphaFoldDB" id="A0A6A5R3I1"/>
<protein>
    <submittedName>
        <fullName evidence="2">Uncharacterized protein</fullName>
    </submittedName>
</protein>
<evidence type="ECO:0000313" key="3">
    <source>
        <dbReference type="Proteomes" id="UP000800096"/>
    </source>
</evidence>
<accession>A0A6A5R3I1</accession>
<dbReference type="Proteomes" id="UP000800096">
    <property type="component" value="Unassembled WGS sequence"/>
</dbReference>
<dbReference type="OrthoDB" id="3735927at2759"/>
<evidence type="ECO:0000256" key="1">
    <source>
        <dbReference type="SAM" id="MobiDB-lite"/>
    </source>
</evidence>
<keyword evidence="3" id="KW-1185">Reference proteome</keyword>
<reference evidence="2" key="1">
    <citation type="journal article" date="2020" name="Stud. Mycol.">
        <title>101 Dothideomycetes genomes: a test case for predicting lifestyles and emergence of pathogens.</title>
        <authorList>
            <person name="Haridas S."/>
            <person name="Albert R."/>
            <person name="Binder M."/>
            <person name="Bloem J."/>
            <person name="Labutti K."/>
            <person name="Salamov A."/>
            <person name="Andreopoulos B."/>
            <person name="Baker S."/>
            <person name="Barry K."/>
            <person name="Bills G."/>
            <person name="Bluhm B."/>
            <person name="Cannon C."/>
            <person name="Castanera R."/>
            <person name="Culley D."/>
            <person name="Daum C."/>
            <person name="Ezra D."/>
            <person name="Gonzalez J."/>
            <person name="Henrissat B."/>
            <person name="Kuo A."/>
            <person name="Liang C."/>
            <person name="Lipzen A."/>
            <person name="Lutzoni F."/>
            <person name="Magnuson J."/>
            <person name="Mondo S."/>
            <person name="Nolan M."/>
            <person name="Ohm R."/>
            <person name="Pangilinan J."/>
            <person name="Park H.-J."/>
            <person name="Ramirez L."/>
            <person name="Alfaro M."/>
            <person name="Sun H."/>
            <person name="Tritt A."/>
            <person name="Yoshinaga Y."/>
            <person name="Zwiers L.-H."/>
            <person name="Turgeon B."/>
            <person name="Goodwin S."/>
            <person name="Spatafora J."/>
            <person name="Crous P."/>
            <person name="Grigoriev I."/>
        </authorList>
    </citation>
    <scope>NUCLEOTIDE SEQUENCE</scope>
    <source>
        <strain evidence="2">HMLAC05119</strain>
    </source>
</reference>
<feature type="region of interest" description="Disordered" evidence="1">
    <location>
        <begin position="1"/>
        <end position="41"/>
    </location>
</feature>
<gene>
    <name evidence="2" type="ORF">BDU57DRAFT_553665</name>
</gene>
<name>A0A6A5R3I1_AMPQU</name>